<dbReference type="RefSeq" id="WP_074915469.1">
    <property type="nucleotide sequence ID" value="NZ_CP081135.1"/>
</dbReference>
<dbReference type="PANTHER" id="PTHR22916">
    <property type="entry name" value="GLYCOSYLTRANSFERASE"/>
    <property type="match status" value="1"/>
</dbReference>
<dbReference type="PANTHER" id="PTHR22916:SF51">
    <property type="entry name" value="GLYCOSYLTRANSFERASE EPSH-RELATED"/>
    <property type="match status" value="1"/>
</dbReference>
<evidence type="ECO:0000259" key="3">
    <source>
        <dbReference type="Pfam" id="PF00535"/>
    </source>
</evidence>
<gene>
    <name evidence="4" type="ORF">JW646_14870</name>
</gene>
<reference evidence="4 5" key="1">
    <citation type="journal article" date="2023" name="Int. J. Syst. Evol. Microbiol.">
        <title>Terrisporobacter hibernicus sp. nov., isolated from bovine faeces in Northern Ireland.</title>
        <authorList>
            <person name="Mitchell M."/>
            <person name="Nguyen S.V."/>
            <person name="Connor M."/>
            <person name="Fairley D.J."/>
            <person name="Donoghue O."/>
            <person name="Marshall H."/>
            <person name="Koolman L."/>
            <person name="McMullan G."/>
            <person name="Schaffer K.E."/>
            <person name="McGrath J.W."/>
            <person name="Fanning S."/>
        </authorList>
    </citation>
    <scope>NUCLEOTIDE SEQUENCE [LARGE SCALE GENOMIC DNA]</scope>
    <source>
        <strain evidence="4 5">MCA3</strain>
    </source>
</reference>
<dbReference type="SUPFAM" id="SSF53448">
    <property type="entry name" value="Nucleotide-diphospho-sugar transferases"/>
    <property type="match status" value="1"/>
</dbReference>
<dbReference type="AlphaFoldDB" id="A0AAX2ZEW7"/>
<dbReference type="Proteomes" id="UP001198983">
    <property type="component" value="Chromosome"/>
</dbReference>
<dbReference type="Gene3D" id="3.90.550.10">
    <property type="entry name" value="Spore Coat Polysaccharide Biosynthesis Protein SpsA, Chain A"/>
    <property type="match status" value="1"/>
</dbReference>
<dbReference type="Pfam" id="PF00535">
    <property type="entry name" value="Glycos_transf_2"/>
    <property type="match status" value="1"/>
</dbReference>
<name>A0AAX2ZEW7_9FIRM</name>
<organism evidence="4 5">
    <name type="scientific">Terrisporobacter hibernicus</name>
    <dbReference type="NCBI Taxonomy" id="2813371"/>
    <lineage>
        <taxon>Bacteria</taxon>
        <taxon>Bacillati</taxon>
        <taxon>Bacillota</taxon>
        <taxon>Clostridia</taxon>
        <taxon>Peptostreptococcales</taxon>
        <taxon>Peptostreptococcaceae</taxon>
        <taxon>Terrisporobacter</taxon>
    </lineage>
</organism>
<keyword evidence="2" id="KW-0808">Transferase</keyword>
<dbReference type="KEGG" id="tem:JW646_14870"/>
<dbReference type="InterPro" id="IPR001173">
    <property type="entry name" value="Glyco_trans_2-like"/>
</dbReference>
<keyword evidence="1" id="KW-0328">Glycosyltransferase</keyword>
<dbReference type="GO" id="GO:0016757">
    <property type="term" value="F:glycosyltransferase activity"/>
    <property type="evidence" value="ECO:0007669"/>
    <property type="project" value="UniProtKB-KW"/>
</dbReference>
<evidence type="ECO:0000256" key="2">
    <source>
        <dbReference type="ARBA" id="ARBA00022679"/>
    </source>
</evidence>
<sequence>MYKVSVIVPIYNAEENLNRCLDSIRNQTYTNMEITLVDNGSIDNSKQIAMGYVRFDKRIRLLNMENSNLCEAINYATQYATGQYVLYVDSKYSWLDKNMISIMVEKQEKYKSDAIQVDSYDVYFDKLLYDDKYSEEDGEGLILDNKCLMEELKINERVKNVIWCKLYKTDLIKKMILENKEKTNELQWIYEAMNIIERYIILHKPAIYKIK</sequence>
<proteinExistence type="predicted"/>
<evidence type="ECO:0000256" key="1">
    <source>
        <dbReference type="ARBA" id="ARBA00022676"/>
    </source>
</evidence>
<evidence type="ECO:0000313" key="5">
    <source>
        <dbReference type="Proteomes" id="UP001198983"/>
    </source>
</evidence>
<protein>
    <submittedName>
        <fullName evidence="4">Glycosyltransferase</fullName>
    </submittedName>
</protein>
<dbReference type="CDD" id="cd00761">
    <property type="entry name" value="Glyco_tranf_GTA_type"/>
    <property type="match status" value="1"/>
</dbReference>
<accession>A0AAX2ZEW7</accession>
<evidence type="ECO:0000313" key="4">
    <source>
        <dbReference type="EMBL" id="UEL46905.1"/>
    </source>
</evidence>
<dbReference type="EMBL" id="CP081135">
    <property type="protein sequence ID" value="UEL46905.1"/>
    <property type="molecule type" value="Genomic_DNA"/>
</dbReference>
<keyword evidence="5" id="KW-1185">Reference proteome</keyword>
<feature type="domain" description="Glycosyltransferase 2-like" evidence="3">
    <location>
        <begin position="5"/>
        <end position="132"/>
    </location>
</feature>
<dbReference type="InterPro" id="IPR029044">
    <property type="entry name" value="Nucleotide-diphossugar_trans"/>
</dbReference>